<evidence type="ECO:0000256" key="4">
    <source>
        <dbReference type="ARBA" id="ARBA00022989"/>
    </source>
</evidence>
<dbReference type="Gene3D" id="1.10.357.140">
    <property type="entry name" value="UbiA prenyltransferase"/>
    <property type="match status" value="1"/>
</dbReference>
<feature type="transmembrane region" description="Helical" evidence="6">
    <location>
        <begin position="20"/>
        <end position="53"/>
    </location>
</feature>
<dbReference type="PANTHER" id="PTHR42723:SF1">
    <property type="entry name" value="CHLOROPHYLL SYNTHASE, CHLOROPLASTIC"/>
    <property type="match status" value="1"/>
</dbReference>
<evidence type="ECO:0000256" key="1">
    <source>
        <dbReference type="ARBA" id="ARBA00004141"/>
    </source>
</evidence>
<keyword evidence="3 6" id="KW-0812">Transmembrane</keyword>
<dbReference type="GO" id="GO:0016020">
    <property type="term" value="C:membrane"/>
    <property type="evidence" value="ECO:0007669"/>
    <property type="project" value="UniProtKB-SubCell"/>
</dbReference>
<protein>
    <submittedName>
        <fullName evidence="7">4-hydroxybenzoate polyprenyltransferase</fullName>
    </submittedName>
</protein>
<feature type="transmembrane region" description="Helical" evidence="6">
    <location>
        <begin position="85"/>
        <end position="102"/>
    </location>
</feature>
<dbReference type="Proteomes" id="UP000273643">
    <property type="component" value="Unassembled WGS sequence"/>
</dbReference>
<proteinExistence type="predicted"/>
<dbReference type="PANTHER" id="PTHR42723">
    <property type="entry name" value="CHLOROPHYLL SYNTHASE"/>
    <property type="match status" value="1"/>
</dbReference>
<sequence>MSSLKTLLALGRVSNLPTIWMNILTTAVLVSASVGGSYTIGLLVFAISCFYAGGMTLNDYCDRDWDTQHQPYRPIPSGRVRPRQVLSIALGLFATGFVFLFFAPDDRAPLAGLALLLVIVLYDALHKKHWSTVFLMALTRLGVYAVTAVALVGEVPALVWLAGGIQTVYTLAVTVVARWENSRRDGFGFPVIPWMIAAMGIVDGVFLAIVVDPVWLAIGVAATLLTRLSQRYVRGD</sequence>
<name>A0A3N1NZ80_9GAMM</name>
<evidence type="ECO:0000256" key="2">
    <source>
        <dbReference type="ARBA" id="ARBA00022475"/>
    </source>
</evidence>
<dbReference type="AlphaFoldDB" id="A0A3N1NZ80"/>
<dbReference type="InterPro" id="IPR050475">
    <property type="entry name" value="Prenyltransferase_related"/>
</dbReference>
<keyword evidence="7" id="KW-0808">Transferase</keyword>
<feature type="transmembrane region" description="Helical" evidence="6">
    <location>
        <begin position="158"/>
        <end position="179"/>
    </location>
</feature>
<feature type="transmembrane region" description="Helical" evidence="6">
    <location>
        <begin position="191"/>
        <end position="209"/>
    </location>
</feature>
<dbReference type="EMBL" id="RJUK01000001">
    <property type="protein sequence ID" value="ROQ20618.1"/>
    <property type="molecule type" value="Genomic_DNA"/>
</dbReference>
<evidence type="ECO:0000256" key="5">
    <source>
        <dbReference type="ARBA" id="ARBA00023136"/>
    </source>
</evidence>
<reference evidence="7 8" key="1">
    <citation type="submission" date="2018-11" db="EMBL/GenBank/DDBJ databases">
        <title>Genomic Encyclopedia of Type Strains, Phase IV (KMG-IV): sequencing the most valuable type-strain genomes for metagenomic binning, comparative biology and taxonomic classification.</title>
        <authorList>
            <person name="Goeker M."/>
        </authorList>
    </citation>
    <scope>NUCLEOTIDE SEQUENCE [LARGE SCALE GENOMIC DNA]</scope>
    <source>
        <strain evidence="7 8">DSM 16974</strain>
    </source>
</reference>
<feature type="transmembrane region" description="Helical" evidence="6">
    <location>
        <begin position="108"/>
        <end position="125"/>
    </location>
</feature>
<dbReference type="InterPro" id="IPR000537">
    <property type="entry name" value="UbiA_prenyltransferase"/>
</dbReference>
<comment type="caution">
    <text evidence="7">The sequence shown here is derived from an EMBL/GenBank/DDBJ whole genome shotgun (WGS) entry which is preliminary data.</text>
</comment>
<feature type="transmembrane region" description="Helical" evidence="6">
    <location>
        <begin position="132"/>
        <end position="152"/>
    </location>
</feature>
<accession>A0A3N1NZ80</accession>
<evidence type="ECO:0000256" key="6">
    <source>
        <dbReference type="SAM" id="Phobius"/>
    </source>
</evidence>
<evidence type="ECO:0000313" key="8">
    <source>
        <dbReference type="Proteomes" id="UP000273643"/>
    </source>
</evidence>
<keyword evidence="5 6" id="KW-0472">Membrane</keyword>
<dbReference type="InterPro" id="IPR044878">
    <property type="entry name" value="UbiA_sf"/>
</dbReference>
<organism evidence="7 8">
    <name type="scientific">Marinimicrobium koreense</name>
    <dbReference type="NCBI Taxonomy" id="306545"/>
    <lineage>
        <taxon>Bacteria</taxon>
        <taxon>Pseudomonadati</taxon>
        <taxon>Pseudomonadota</taxon>
        <taxon>Gammaproteobacteria</taxon>
        <taxon>Cellvibrionales</taxon>
        <taxon>Cellvibrionaceae</taxon>
        <taxon>Marinimicrobium</taxon>
    </lineage>
</organism>
<dbReference type="GO" id="GO:0016765">
    <property type="term" value="F:transferase activity, transferring alkyl or aryl (other than methyl) groups"/>
    <property type="evidence" value="ECO:0007669"/>
    <property type="project" value="InterPro"/>
</dbReference>
<evidence type="ECO:0000256" key="3">
    <source>
        <dbReference type="ARBA" id="ARBA00022692"/>
    </source>
</evidence>
<comment type="subcellular location">
    <subcellularLocation>
        <location evidence="1">Membrane</location>
        <topology evidence="1">Multi-pass membrane protein</topology>
    </subcellularLocation>
</comment>
<keyword evidence="4 6" id="KW-1133">Transmembrane helix</keyword>
<evidence type="ECO:0000313" key="7">
    <source>
        <dbReference type="EMBL" id="ROQ20618.1"/>
    </source>
</evidence>
<gene>
    <name evidence="7" type="ORF">EDC38_1225</name>
</gene>
<keyword evidence="8" id="KW-1185">Reference proteome</keyword>
<keyword evidence="2" id="KW-1003">Cell membrane</keyword>
<dbReference type="Pfam" id="PF01040">
    <property type="entry name" value="UbiA"/>
    <property type="match status" value="1"/>
</dbReference>
<dbReference type="RefSeq" id="WP_170162862.1">
    <property type="nucleotide sequence ID" value="NZ_RJUK01000001.1"/>
</dbReference>